<protein>
    <submittedName>
        <fullName evidence="3">Transthyretin-like protein 46</fullName>
    </submittedName>
</protein>
<feature type="signal peptide" evidence="2">
    <location>
        <begin position="1"/>
        <end position="23"/>
    </location>
</feature>
<evidence type="ECO:0000313" key="4">
    <source>
        <dbReference type="Proteomes" id="UP000054805"/>
    </source>
</evidence>
<evidence type="ECO:0000256" key="2">
    <source>
        <dbReference type="SAM" id="SignalP"/>
    </source>
</evidence>
<comment type="caution">
    <text evidence="3">The sequence shown here is derived from an EMBL/GenBank/DDBJ whole genome shotgun (WGS) entry which is preliminary data.</text>
</comment>
<evidence type="ECO:0000313" key="3">
    <source>
        <dbReference type="EMBL" id="KRZ34945.1"/>
    </source>
</evidence>
<dbReference type="AlphaFoldDB" id="A0A0V1JIY3"/>
<keyword evidence="2" id="KW-0732">Signal</keyword>
<feature type="chain" id="PRO_5006880509" evidence="2">
    <location>
        <begin position="24"/>
        <end position="190"/>
    </location>
</feature>
<dbReference type="PANTHER" id="PTHR21700">
    <property type="entry name" value="TRANSTHYRETIN-LIKE FAMILY PROTEIN-RELATED"/>
    <property type="match status" value="1"/>
</dbReference>
<dbReference type="InterPro" id="IPR001534">
    <property type="entry name" value="Transthyretin-like"/>
</dbReference>
<organism evidence="3 4">
    <name type="scientific">Trichinella pseudospiralis</name>
    <name type="common">Parasitic roundworm</name>
    <dbReference type="NCBI Taxonomy" id="6337"/>
    <lineage>
        <taxon>Eukaryota</taxon>
        <taxon>Metazoa</taxon>
        <taxon>Ecdysozoa</taxon>
        <taxon>Nematoda</taxon>
        <taxon>Enoplea</taxon>
        <taxon>Dorylaimia</taxon>
        <taxon>Trichinellida</taxon>
        <taxon>Trichinellidae</taxon>
        <taxon>Trichinella</taxon>
    </lineage>
</organism>
<evidence type="ECO:0000256" key="1">
    <source>
        <dbReference type="ARBA" id="ARBA00010112"/>
    </source>
</evidence>
<keyword evidence="4" id="KW-1185">Reference proteome</keyword>
<comment type="similarity">
    <text evidence="1">Belongs to the nematode transthyretin-like family.</text>
</comment>
<dbReference type="Proteomes" id="UP000054805">
    <property type="component" value="Unassembled WGS sequence"/>
</dbReference>
<gene>
    <name evidence="3" type="primary">ttr-46</name>
    <name evidence="3" type="ORF">T4B_513</name>
</gene>
<dbReference type="GO" id="GO:0009986">
    <property type="term" value="C:cell surface"/>
    <property type="evidence" value="ECO:0007669"/>
    <property type="project" value="InterPro"/>
</dbReference>
<sequence length="190" mass="21410">MRNVNFNLAIFGCLCILLVTVQSAKQCMTVYGQVKCGSRAPETPVFIKLYDEDTGGPDDWMDEGYASKSGYFQLHGCASDPFGTTIDPMLRIYHMCKGEGYRRTVVVPKESVKAGEYRFNATIDLNIDEERNVQHKYELPQCSSLQTSTGKPYVPQKKFKPICLTLNKRTQAVKNGFNNNNKQSKSNNKT</sequence>
<reference evidence="3 4" key="1">
    <citation type="submission" date="2015-01" db="EMBL/GenBank/DDBJ databases">
        <title>Evolution of Trichinella species and genotypes.</title>
        <authorList>
            <person name="Korhonen P.K."/>
            <person name="Edoardo P."/>
            <person name="Giuseppe L.R."/>
            <person name="Gasser R.B."/>
        </authorList>
    </citation>
    <scope>NUCLEOTIDE SEQUENCE [LARGE SCALE GENOMIC DNA]</scope>
    <source>
        <strain evidence="3">ISS588</strain>
    </source>
</reference>
<dbReference type="Gene3D" id="2.60.40.3330">
    <property type="match status" value="1"/>
</dbReference>
<dbReference type="EMBL" id="JYDS01000001">
    <property type="protein sequence ID" value="KRZ34945.1"/>
    <property type="molecule type" value="Genomic_DNA"/>
</dbReference>
<accession>A0A0V1JIY3</accession>
<proteinExistence type="inferred from homology"/>
<dbReference type="Pfam" id="PF01060">
    <property type="entry name" value="TTR-52"/>
    <property type="match status" value="1"/>
</dbReference>
<dbReference type="InterPro" id="IPR038479">
    <property type="entry name" value="Transthyretin-like_sf"/>
</dbReference>
<name>A0A0V1JIY3_TRIPS</name>